<dbReference type="SUPFAM" id="SSF53335">
    <property type="entry name" value="S-adenosyl-L-methionine-dependent methyltransferases"/>
    <property type="match status" value="1"/>
</dbReference>
<protein>
    <recommendedName>
        <fullName evidence="1">Methyltransferase type 11 domain-containing protein</fullName>
    </recommendedName>
</protein>
<dbReference type="AlphaFoldDB" id="A0A644XFK6"/>
<dbReference type="EMBL" id="VSSQ01002321">
    <property type="protein sequence ID" value="MPM14687.1"/>
    <property type="molecule type" value="Genomic_DNA"/>
</dbReference>
<dbReference type="InterPro" id="IPR029063">
    <property type="entry name" value="SAM-dependent_MTases_sf"/>
</dbReference>
<organism evidence="2">
    <name type="scientific">bioreactor metagenome</name>
    <dbReference type="NCBI Taxonomy" id="1076179"/>
    <lineage>
        <taxon>unclassified sequences</taxon>
        <taxon>metagenomes</taxon>
        <taxon>ecological metagenomes</taxon>
    </lineage>
</organism>
<sequence length="215" mass="25214">MAHQKEQKQVDKSHYEFTSYLTKERMASYWHQIDEALRLNPESILIVGNGDNLVRDILASRVKEVVTFDIAEDLNPDILGSVTNLTESLAGKQFDVILCCQVLEHLPYDQFETCLRELHHASRKSVIISLPQRYYFFELNVLNTNKKVISWSLLINKKNKPIVFKGEHYWEIGSTGCSKNQIEKDMSKFFNVEKTYYVKELPYHRFYILSKKESI</sequence>
<gene>
    <name evidence="2" type="ORF">SDC9_61051</name>
</gene>
<evidence type="ECO:0000313" key="2">
    <source>
        <dbReference type="EMBL" id="MPM14687.1"/>
    </source>
</evidence>
<comment type="caution">
    <text evidence="2">The sequence shown here is derived from an EMBL/GenBank/DDBJ whole genome shotgun (WGS) entry which is preliminary data.</text>
</comment>
<dbReference type="Gene3D" id="3.40.50.150">
    <property type="entry name" value="Vaccinia Virus protein VP39"/>
    <property type="match status" value="1"/>
</dbReference>
<proteinExistence type="predicted"/>
<dbReference type="Pfam" id="PF08241">
    <property type="entry name" value="Methyltransf_11"/>
    <property type="match status" value="1"/>
</dbReference>
<dbReference type="InterPro" id="IPR013216">
    <property type="entry name" value="Methyltransf_11"/>
</dbReference>
<reference evidence="2" key="1">
    <citation type="submission" date="2019-08" db="EMBL/GenBank/DDBJ databases">
        <authorList>
            <person name="Kucharzyk K."/>
            <person name="Murdoch R.W."/>
            <person name="Higgins S."/>
            <person name="Loffler F."/>
        </authorList>
    </citation>
    <scope>NUCLEOTIDE SEQUENCE</scope>
</reference>
<name>A0A644XFK6_9ZZZZ</name>
<accession>A0A644XFK6</accession>
<dbReference type="GO" id="GO:0008757">
    <property type="term" value="F:S-adenosylmethionine-dependent methyltransferase activity"/>
    <property type="evidence" value="ECO:0007669"/>
    <property type="project" value="InterPro"/>
</dbReference>
<feature type="domain" description="Methyltransferase type 11" evidence="1">
    <location>
        <begin position="47"/>
        <end position="122"/>
    </location>
</feature>
<evidence type="ECO:0000259" key="1">
    <source>
        <dbReference type="Pfam" id="PF08241"/>
    </source>
</evidence>